<reference evidence="2" key="1">
    <citation type="journal article" date="2022" name="Mol. Ecol. Resour.">
        <title>The genomes of chicory, endive, great burdock and yacon provide insights into Asteraceae palaeo-polyploidization history and plant inulin production.</title>
        <authorList>
            <person name="Fan W."/>
            <person name="Wang S."/>
            <person name="Wang H."/>
            <person name="Wang A."/>
            <person name="Jiang F."/>
            <person name="Liu H."/>
            <person name="Zhao H."/>
            <person name="Xu D."/>
            <person name="Zhang Y."/>
        </authorList>
    </citation>
    <scope>NUCLEOTIDE SEQUENCE [LARGE SCALE GENOMIC DNA]</scope>
    <source>
        <strain evidence="2">cv. Punajuju</strain>
    </source>
</reference>
<reference evidence="1 2" key="2">
    <citation type="journal article" date="2022" name="Mol. Ecol. Resour.">
        <title>The genomes of chicory, endive, great burdock and yacon provide insights into Asteraceae paleo-polyploidization history and plant inulin production.</title>
        <authorList>
            <person name="Fan W."/>
            <person name="Wang S."/>
            <person name="Wang H."/>
            <person name="Wang A."/>
            <person name="Jiang F."/>
            <person name="Liu H."/>
            <person name="Zhao H."/>
            <person name="Xu D."/>
            <person name="Zhang Y."/>
        </authorList>
    </citation>
    <scope>NUCLEOTIDE SEQUENCE [LARGE SCALE GENOMIC DNA]</scope>
    <source>
        <strain evidence="2">cv. Punajuju</strain>
        <tissue evidence="1">Leaves</tissue>
    </source>
</reference>
<evidence type="ECO:0000313" key="2">
    <source>
        <dbReference type="Proteomes" id="UP001055811"/>
    </source>
</evidence>
<dbReference type="EMBL" id="CM042015">
    <property type="protein sequence ID" value="KAI3710956.1"/>
    <property type="molecule type" value="Genomic_DNA"/>
</dbReference>
<organism evidence="1 2">
    <name type="scientific">Cichorium intybus</name>
    <name type="common">Chicory</name>
    <dbReference type="NCBI Taxonomy" id="13427"/>
    <lineage>
        <taxon>Eukaryota</taxon>
        <taxon>Viridiplantae</taxon>
        <taxon>Streptophyta</taxon>
        <taxon>Embryophyta</taxon>
        <taxon>Tracheophyta</taxon>
        <taxon>Spermatophyta</taxon>
        <taxon>Magnoliopsida</taxon>
        <taxon>eudicotyledons</taxon>
        <taxon>Gunneridae</taxon>
        <taxon>Pentapetalae</taxon>
        <taxon>asterids</taxon>
        <taxon>campanulids</taxon>
        <taxon>Asterales</taxon>
        <taxon>Asteraceae</taxon>
        <taxon>Cichorioideae</taxon>
        <taxon>Cichorieae</taxon>
        <taxon>Cichoriinae</taxon>
        <taxon>Cichorium</taxon>
    </lineage>
</organism>
<comment type="caution">
    <text evidence="1">The sequence shown here is derived from an EMBL/GenBank/DDBJ whole genome shotgun (WGS) entry which is preliminary data.</text>
</comment>
<gene>
    <name evidence="1" type="ORF">L2E82_40756</name>
</gene>
<sequence length="197" mass="21724">MKTTILIPLSFILFLFSASSAPDSVIDFTGKILRPGINYYVMPAARDGSSGGITLAATGNMSCPSGVAQFRTDEYGMPLTFSPVNPKKGVIRLSTDLNIKFSGSTSCNESNVWKLKYDEDMKQYFVMVGGVEGNPGRETLDNWFKIEKTTDGYKFVFCPTVCNFCKVICRDVGITLDGNGVKRLALSDVPFSWIFMR</sequence>
<proteinExistence type="predicted"/>
<accession>A0ACB9AMJ1</accession>
<protein>
    <submittedName>
        <fullName evidence="1">Uncharacterized protein</fullName>
    </submittedName>
</protein>
<dbReference type="Proteomes" id="UP001055811">
    <property type="component" value="Linkage Group LG07"/>
</dbReference>
<evidence type="ECO:0000313" key="1">
    <source>
        <dbReference type="EMBL" id="KAI3710956.1"/>
    </source>
</evidence>
<keyword evidence="2" id="KW-1185">Reference proteome</keyword>
<name>A0ACB9AMJ1_CICIN</name>